<gene>
    <name evidence="2" type="ORF">HA237_05165</name>
    <name evidence="3" type="ORF">J4224_00515</name>
</gene>
<sequence length="137" mass="15851">MPHPIFHFIVSAVIAAFLWPSIGWFALLAFAGGFLIDLDHFFVYIARGKGLDFIKAYYFFLNREEEWVDELFVFHNIELVFLATIIPLYFPFLLACSAAYIAHQIMDLINERFIERITPKQISITLFLLKGGSAKKQ</sequence>
<feature type="transmembrane region" description="Helical" evidence="1">
    <location>
        <begin position="6"/>
        <end position="29"/>
    </location>
</feature>
<reference evidence="3" key="3">
    <citation type="submission" date="2021-05" db="EMBL/GenBank/DDBJ databases">
        <title>Protein family content uncovers lineage relationships and bacterial pathway maintenance mechanisms in DPANN archaea.</title>
        <authorList>
            <person name="Castelle C.J."/>
            <person name="Meheust R."/>
            <person name="Jaffe A.L."/>
            <person name="Seitz K."/>
            <person name="Gong X."/>
            <person name="Baker B.J."/>
            <person name="Banfield J.F."/>
        </authorList>
    </citation>
    <scope>NUCLEOTIDE SEQUENCE</scope>
    <source>
        <strain evidence="3">RIFCSPHIGHO2_01_FULL_GW2011_AR10_43_9</strain>
    </source>
</reference>
<dbReference type="Proteomes" id="UP000577419">
    <property type="component" value="Unassembled WGS sequence"/>
</dbReference>
<dbReference type="Proteomes" id="UP000683213">
    <property type="component" value="Unassembled WGS sequence"/>
</dbReference>
<evidence type="ECO:0008006" key="5">
    <source>
        <dbReference type="Google" id="ProtNLM"/>
    </source>
</evidence>
<reference evidence="4" key="1">
    <citation type="journal article" date="2020" name="bioRxiv">
        <title>A rank-normalized archaeal taxonomy based on genome phylogeny resolves widespread incomplete and uneven classifications.</title>
        <authorList>
            <person name="Rinke C."/>
            <person name="Chuvochina M."/>
            <person name="Mussig A.J."/>
            <person name="Chaumeil P.-A."/>
            <person name="Waite D.W."/>
            <person name="Whitman W.B."/>
            <person name="Parks D.H."/>
            <person name="Hugenholtz P."/>
        </authorList>
    </citation>
    <scope>NUCLEOTIDE SEQUENCE [LARGE SCALE GENOMIC DNA]</scope>
</reference>
<dbReference type="EMBL" id="JAGVWF010000006">
    <property type="protein sequence ID" value="MBS3058891.1"/>
    <property type="molecule type" value="Genomic_DNA"/>
</dbReference>
<evidence type="ECO:0000313" key="3">
    <source>
        <dbReference type="EMBL" id="MBS3058891.1"/>
    </source>
</evidence>
<evidence type="ECO:0000313" key="2">
    <source>
        <dbReference type="EMBL" id="HIH08727.1"/>
    </source>
</evidence>
<reference evidence="3" key="2">
    <citation type="submission" date="2021-03" db="EMBL/GenBank/DDBJ databases">
        <authorList>
            <person name="Jaffe A."/>
        </authorList>
    </citation>
    <scope>NUCLEOTIDE SEQUENCE</scope>
    <source>
        <strain evidence="3">RIFCSPHIGHO2_01_FULL_GW2011_AR10_43_9</strain>
    </source>
</reference>
<keyword evidence="1" id="KW-0812">Transmembrane</keyword>
<protein>
    <recommendedName>
        <fullName evidence="5">Metal-dependent hydrolase</fullName>
    </recommendedName>
</protein>
<organism evidence="2 4">
    <name type="scientific">Candidatus Iainarchaeum sp</name>
    <dbReference type="NCBI Taxonomy" id="3101447"/>
    <lineage>
        <taxon>Archaea</taxon>
        <taxon>Candidatus Iainarchaeota</taxon>
        <taxon>Candidatus Iainarchaeia</taxon>
        <taxon>Candidatus Iainarchaeales</taxon>
        <taxon>Candidatus Iainarchaeaceae</taxon>
        <taxon>Candidatus Iainarchaeum</taxon>
    </lineage>
</organism>
<dbReference type="EMBL" id="DUFG01000025">
    <property type="protein sequence ID" value="HIH08727.1"/>
    <property type="molecule type" value="Genomic_DNA"/>
</dbReference>
<name>A0A7J4IY49_9ARCH</name>
<comment type="caution">
    <text evidence="2">The sequence shown here is derived from an EMBL/GenBank/DDBJ whole genome shotgun (WGS) entry which is preliminary data.</text>
</comment>
<keyword evidence="1" id="KW-0472">Membrane</keyword>
<evidence type="ECO:0000256" key="1">
    <source>
        <dbReference type="SAM" id="Phobius"/>
    </source>
</evidence>
<proteinExistence type="predicted"/>
<dbReference type="AlphaFoldDB" id="A0A7J4IY49"/>
<feature type="transmembrane region" description="Helical" evidence="1">
    <location>
        <begin position="80"/>
        <end position="102"/>
    </location>
</feature>
<evidence type="ECO:0000313" key="4">
    <source>
        <dbReference type="Proteomes" id="UP000577419"/>
    </source>
</evidence>
<keyword evidence="1" id="KW-1133">Transmembrane helix</keyword>
<accession>A0A7J4IY49</accession>